<feature type="signal peptide" evidence="1">
    <location>
        <begin position="1"/>
        <end position="17"/>
    </location>
</feature>
<reference evidence="2 3" key="1">
    <citation type="journal article" date="2006" name="Nature">
        <title>Global trends of whole-genome duplications revealed by the ciliate Paramecium tetraurelia.</title>
        <authorList>
            <consortium name="Genoscope"/>
            <person name="Aury J.-M."/>
            <person name="Jaillon O."/>
            <person name="Duret L."/>
            <person name="Noel B."/>
            <person name="Jubin C."/>
            <person name="Porcel B.M."/>
            <person name="Segurens B."/>
            <person name="Daubin V."/>
            <person name="Anthouard V."/>
            <person name="Aiach N."/>
            <person name="Arnaiz O."/>
            <person name="Billaut A."/>
            <person name="Beisson J."/>
            <person name="Blanc I."/>
            <person name="Bouhouche K."/>
            <person name="Camara F."/>
            <person name="Duharcourt S."/>
            <person name="Guigo R."/>
            <person name="Gogendeau D."/>
            <person name="Katinka M."/>
            <person name="Keller A.-M."/>
            <person name="Kissmehl R."/>
            <person name="Klotz C."/>
            <person name="Koll F."/>
            <person name="Le Moue A."/>
            <person name="Lepere C."/>
            <person name="Malinsky S."/>
            <person name="Nowacki M."/>
            <person name="Nowak J.K."/>
            <person name="Plattner H."/>
            <person name="Poulain J."/>
            <person name="Ruiz F."/>
            <person name="Serrano V."/>
            <person name="Zagulski M."/>
            <person name="Dessen P."/>
            <person name="Betermier M."/>
            <person name="Weissenbach J."/>
            <person name="Scarpelli C."/>
            <person name="Schachter V."/>
            <person name="Sperling L."/>
            <person name="Meyer E."/>
            <person name="Cohen J."/>
            <person name="Wincker P."/>
        </authorList>
    </citation>
    <scope>NUCLEOTIDE SEQUENCE [LARGE SCALE GENOMIC DNA]</scope>
    <source>
        <strain evidence="2 3">Stock d4-2</strain>
    </source>
</reference>
<name>A0D1S7_PARTE</name>
<protein>
    <recommendedName>
        <fullName evidence="4">Peptidase A1 domain-containing protein</fullName>
    </recommendedName>
</protein>
<dbReference type="InParanoid" id="A0D1S7"/>
<gene>
    <name evidence="2" type="ORF">GSPATT00012519001</name>
</gene>
<dbReference type="GeneID" id="5030176"/>
<evidence type="ECO:0000313" key="2">
    <source>
        <dbReference type="EMBL" id="CAK76994.1"/>
    </source>
</evidence>
<dbReference type="InterPro" id="IPR021109">
    <property type="entry name" value="Peptidase_aspartic_dom_sf"/>
</dbReference>
<dbReference type="RefSeq" id="XP_001444391.1">
    <property type="nucleotide sequence ID" value="XM_001444354.1"/>
</dbReference>
<sequence>MIFIILLVIINNQLCQSRIFEIKEDDGKLKMETMNGFEIELFFELSLYISQLNLIQTSKCTQNCKDCTRRQCYLGNTELDYFEIKMYDLDTQSMVLQPLIYLNDQNQNHSSSLLSLSNPVHHINSFVNDGFQLCQSKTDKTFETSLQMNLKDIPLQKVLLSPILSKKSYTTQIQINYLKFGDTQIDISSHLIFLNLGQEQLFKFDPRFNDTQDELKFGKIQQNSEFNHFPDQVFSNLQSEFEKAGFNFINVEGKFILAGRGLNENSKYDLKFFNKENEEHPIILSPNQYVQEFDGWQMLKFVITKNIQSIVLGSSFFENKKVQFDFKENFVTIQNQFDERCFQYEKSTLYQQETLVLQVSIPLIILLALFLIKYQNNEASPEYQGEDPIKM</sequence>
<accession>A0D1S7</accession>
<dbReference type="SUPFAM" id="SSF50630">
    <property type="entry name" value="Acid proteases"/>
    <property type="match status" value="1"/>
</dbReference>
<dbReference type="OrthoDB" id="310590at2759"/>
<dbReference type="EMBL" id="CT868252">
    <property type="protein sequence ID" value="CAK76994.1"/>
    <property type="molecule type" value="Genomic_DNA"/>
</dbReference>
<dbReference type="HOGENOM" id="CLU_706891_0_0_1"/>
<evidence type="ECO:0000313" key="3">
    <source>
        <dbReference type="Proteomes" id="UP000000600"/>
    </source>
</evidence>
<proteinExistence type="predicted"/>
<dbReference type="AlphaFoldDB" id="A0D1S7"/>
<evidence type="ECO:0008006" key="4">
    <source>
        <dbReference type="Google" id="ProtNLM"/>
    </source>
</evidence>
<organism evidence="2 3">
    <name type="scientific">Paramecium tetraurelia</name>
    <dbReference type="NCBI Taxonomy" id="5888"/>
    <lineage>
        <taxon>Eukaryota</taxon>
        <taxon>Sar</taxon>
        <taxon>Alveolata</taxon>
        <taxon>Ciliophora</taxon>
        <taxon>Intramacronucleata</taxon>
        <taxon>Oligohymenophorea</taxon>
        <taxon>Peniculida</taxon>
        <taxon>Parameciidae</taxon>
        <taxon>Paramecium</taxon>
    </lineage>
</organism>
<keyword evidence="1" id="KW-0732">Signal</keyword>
<keyword evidence="3" id="KW-1185">Reference proteome</keyword>
<dbReference type="KEGG" id="ptm:GSPATT00012519001"/>
<evidence type="ECO:0000256" key="1">
    <source>
        <dbReference type="SAM" id="SignalP"/>
    </source>
</evidence>
<feature type="chain" id="PRO_5002623965" description="Peptidase A1 domain-containing protein" evidence="1">
    <location>
        <begin position="18"/>
        <end position="391"/>
    </location>
</feature>
<dbReference type="Gene3D" id="2.40.70.10">
    <property type="entry name" value="Acid Proteases"/>
    <property type="match status" value="1"/>
</dbReference>
<dbReference type="Proteomes" id="UP000000600">
    <property type="component" value="Unassembled WGS sequence"/>
</dbReference>